<proteinExistence type="predicted"/>
<feature type="region of interest" description="Disordered" evidence="1">
    <location>
        <begin position="35"/>
        <end position="93"/>
    </location>
</feature>
<organism evidence="2 3">
    <name type="scientific">Sporomusa acidovorans (strain ATCC 49682 / DSM 3132 / Mol)</name>
    <dbReference type="NCBI Taxonomy" id="1123286"/>
    <lineage>
        <taxon>Bacteria</taxon>
        <taxon>Bacillati</taxon>
        <taxon>Bacillota</taxon>
        <taxon>Negativicutes</taxon>
        <taxon>Selenomonadales</taxon>
        <taxon>Sporomusaceae</taxon>
        <taxon>Sporomusa</taxon>
    </lineage>
</organism>
<reference evidence="2" key="1">
    <citation type="submission" date="2024-05" db="EMBL/GenBank/DDBJ databases">
        <title>Isolation and characterization of Sporomusa carbonis sp. nov., a carboxydotrophic hydrogenogen in the genus of Sporomusa isolated from a charcoal burning pile.</title>
        <authorList>
            <person name="Boeer T."/>
            <person name="Rosenbaum F."/>
            <person name="Eysell L."/>
            <person name="Mueller V."/>
            <person name="Daniel R."/>
            <person name="Poehlein A."/>
        </authorList>
    </citation>
    <scope>NUCLEOTIDE SEQUENCE [LARGE SCALE GENOMIC DNA]</scope>
    <source>
        <strain evidence="2">DSM 3132</strain>
    </source>
</reference>
<accession>A0ABZ3IXS0</accession>
<evidence type="ECO:0000313" key="3">
    <source>
        <dbReference type="Proteomes" id="UP000216052"/>
    </source>
</evidence>
<keyword evidence="3" id="KW-1185">Reference proteome</keyword>
<name>A0ABZ3IXS0_SPOA4</name>
<evidence type="ECO:0000313" key="2">
    <source>
        <dbReference type="EMBL" id="XFO70591.1"/>
    </source>
</evidence>
<gene>
    <name evidence="2" type="ORF">SPACI_005900</name>
</gene>
<sequence>MKKLVIWILTLAIALLAGWAIKSLYFSHSVETSVPATITPPPPAPVEDNTGIQEPKPEEPALENENTEERQLSPMRISPEKTQTPADPPVDLSSQTMSIKKEQKKRLEIAPGVKVKSGGIDISLDEENTKTLELRPNDQNQILYKQKF</sequence>
<dbReference type="EMBL" id="CP155571">
    <property type="protein sequence ID" value="XFO70591.1"/>
    <property type="molecule type" value="Genomic_DNA"/>
</dbReference>
<evidence type="ECO:0000256" key="1">
    <source>
        <dbReference type="SAM" id="MobiDB-lite"/>
    </source>
</evidence>
<protein>
    <submittedName>
        <fullName evidence="2">Uncharacterized protein</fullName>
    </submittedName>
</protein>
<dbReference type="RefSeq" id="WP_093794218.1">
    <property type="nucleotide sequence ID" value="NZ_CP155571.1"/>
</dbReference>
<dbReference type="Proteomes" id="UP000216052">
    <property type="component" value="Chromosome"/>
</dbReference>